<evidence type="ECO:0000256" key="2">
    <source>
        <dbReference type="SAM" id="MobiDB-lite"/>
    </source>
</evidence>
<feature type="coiled-coil region" evidence="1">
    <location>
        <begin position="105"/>
        <end position="132"/>
    </location>
</feature>
<dbReference type="EMBL" id="UYRU01089595">
    <property type="protein sequence ID" value="VDN36804.1"/>
    <property type="molecule type" value="Genomic_DNA"/>
</dbReference>
<accession>A0A3P7N377</accession>
<keyword evidence="1" id="KW-0175">Coiled coil</keyword>
<evidence type="ECO:0000256" key="1">
    <source>
        <dbReference type="SAM" id="Coils"/>
    </source>
</evidence>
<proteinExistence type="predicted"/>
<feature type="non-terminal residue" evidence="3">
    <location>
        <position position="142"/>
    </location>
</feature>
<sequence>MKGMQKEVAELIENAAEVNGEAETNIANLTNLNDELLSCIENCRQTVRKNKAEGAADGRLGENRREAAGRTGANQPENRTVWEARTVIQQFQTLQEQISKSPVIDATQTQNLEVVREQLENLQQKMQELINSSVGDNAGEVG</sequence>
<keyword evidence="4" id="KW-1185">Reference proteome</keyword>
<evidence type="ECO:0000313" key="3">
    <source>
        <dbReference type="EMBL" id="VDN36804.1"/>
    </source>
</evidence>
<protein>
    <recommendedName>
        <fullName evidence="5">GAT domain-containing protein</fullName>
    </recommendedName>
</protein>
<organism evidence="3 4">
    <name type="scientific">Dibothriocephalus latus</name>
    <name type="common">Fish tapeworm</name>
    <name type="synonym">Diphyllobothrium latum</name>
    <dbReference type="NCBI Taxonomy" id="60516"/>
    <lineage>
        <taxon>Eukaryota</taxon>
        <taxon>Metazoa</taxon>
        <taxon>Spiralia</taxon>
        <taxon>Lophotrochozoa</taxon>
        <taxon>Platyhelminthes</taxon>
        <taxon>Cestoda</taxon>
        <taxon>Eucestoda</taxon>
        <taxon>Diphyllobothriidea</taxon>
        <taxon>Diphyllobothriidae</taxon>
        <taxon>Dibothriocephalus</taxon>
    </lineage>
</organism>
<evidence type="ECO:0008006" key="5">
    <source>
        <dbReference type="Google" id="ProtNLM"/>
    </source>
</evidence>
<evidence type="ECO:0000313" key="4">
    <source>
        <dbReference type="Proteomes" id="UP000281553"/>
    </source>
</evidence>
<feature type="coiled-coil region" evidence="1">
    <location>
        <begin position="1"/>
        <end position="32"/>
    </location>
</feature>
<dbReference type="Proteomes" id="UP000281553">
    <property type="component" value="Unassembled WGS sequence"/>
</dbReference>
<reference evidence="3 4" key="1">
    <citation type="submission" date="2018-11" db="EMBL/GenBank/DDBJ databases">
        <authorList>
            <consortium name="Pathogen Informatics"/>
        </authorList>
    </citation>
    <scope>NUCLEOTIDE SEQUENCE [LARGE SCALE GENOMIC DNA]</scope>
</reference>
<feature type="region of interest" description="Disordered" evidence="2">
    <location>
        <begin position="51"/>
        <end position="80"/>
    </location>
</feature>
<name>A0A3P7N377_DIBLA</name>
<dbReference type="AlphaFoldDB" id="A0A3P7N377"/>
<gene>
    <name evidence="3" type="ORF">DILT_LOCUS17139</name>
</gene>
<feature type="compositionally biased region" description="Basic and acidic residues" evidence="2">
    <location>
        <begin position="51"/>
        <end position="68"/>
    </location>
</feature>